<dbReference type="InterPro" id="IPR050396">
    <property type="entry name" value="Glycosyltr_51/Transpeptidase"/>
</dbReference>
<keyword evidence="12 32" id="KW-0808">Transferase</keyword>
<dbReference type="GO" id="GO:0008658">
    <property type="term" value="F:penicillin binding"/>
    <property type="evidence" value="ECO:0007669"/>
    <property type="project" value="InterPro"/>
</dbReference>
<dbReference type="GO" id="GO:0030288">
    <property type="term" value="C:outer membrane-bounded periplasmic space"/>
    <property type="evidence" value="ECO:0007669"/>
    <property type="project" value="TreeGrafter"/>
</dbReference>
<feature type="domain" description="Penicillin-binding protein OB-like" evidence="31">
    <location>
        <begin position="321"/>
        <end position="429"/>
    </location>
</feature>
<dbReference type="Pfam" id="PF00912">
    <property type="entry name" value="Transgly"/>
    <property type="match status" value="1"/>
</dbReference>
<keyword evidence="10" id="KW-0645">Protease</keyword>
<gene>
    <name evidence="32" type="ORF">A11S_2243</name>
</gene>
<dbReference type="GO" id="GO:0071555">
    <property type="term" value="P:cell wall organization"/>
    <property type="evidence" value="ECO:0007669"/>
    <property type="project" value="UniProtKB-KW"/>
</dbReference>
<keyword evidence="20" id="KW-0046">Antibiotic resistance</keyword>
<dbReference type="GO" id="GO:0006508">
    <property type="term" value="P:proteolysis"/>
    <property type="evidence" value="ECO:0007669"/>
    <property type="project" value="UniProtKB-KW"/>
</dbReference>
<feature type="transmembrane region" description="Helical" evidence="28">
    <location>
        <begin position="6"/>
        <end position="30"/>
    </location>
</feature>
<evidence type="ECO:0000256" key="8">
    <source>
        <dbReference type="ARBA" id="ARBA00022519"/>
    </source>
</evidence>
<accession>M4W0T8</accession>
<evidence type="ECO:0000256" key="15">
    <source>
        <dbReference type="ARBA" id="ARBA00022960"/>
    </source>
</evidence>
<evidence type="ECO:0000256" key="11">
    <source>
        <dbReference type="ARBA" id="ARBA00022676"/>
    </source>
</evidence>
<dbReference type="InterPro" id="IPR023346">
    <property type="entry name" value="Lysozyme-like_dom_sf"/>
</dbReference>
<evidence type="ECO:0000256" key="16">
    <source>
        <dbReference type="ARBA" id="ARBA00022968"/>
    </source>
</evidence>
<comment type="similarity">
    <text evidence="4">In the N-terminal section; belongs to the glycosyltransferase 51 family.</text>
</comment>
<sequence length="864" mass="94317">MKWLYYSILALFSLGMLGLIAGVAIVVVVISTYSRDLPDYSALKDYNPPVTTRIYAGDGRLMEEYAAEKRIFVPIDSMPDLVKNAFIAAEDQNFYTHQGVDPIAIARAVVTNFKSGGRPQGASTITQQVAKNFLLTNEVSYERKIREAILAFRMEKAMSKDRLLELYLNEIFLGQRSYGVAAAALNYFNKSLSELSIEEAAYLAALPKGPNNYSPARHYDAAIARRNWVIDRMVVNGYVDEAQADIAKAKPLTVVDRGAGDIVRAPYFAEEVRRELEARYGKDALYEGGLAVRTSVNPTLQAIAEKSLRDGLMAFDRRRGWRGPVSHLDSIDNWVDRLAVVPRPEGMLRHWDMAIVTEASTDAVKIGLASGTRGALSADDVKWTSSKPLIVGDVIMVETVTTKAEDKAGDKAGDGKEKKTIHVRQVPKVNGALIAMDPHTGRVLAMQGGWHFDNSSFNRATQAQRQPGSAFKPFIYLAALDSGFTPSTLVLDAPLVIDQGPGLPKWRPTNYSNEYYGPTPIRVGVEKSRNLMTVRLADYIGMDKVATYAEKFGIFDKMKTNLANSLGAQETTVLDMTAAYAMLVNGGKKITPTFIDRIQDRRGKTIYSDDARQCDGCGPLIEWASQDAPVVPDTREQINDPRTAYQMVSILEGVVQRGTAAKIRSLGVPLAGKTGTTNDSKDAWFVGFSPDLAVGVFMGYDEPKSLGAKETGASAAVPVFKDFMEGALKDQPATPFRIPPGIRQVQINAESGARARPGDKKTIWEAFLAGTEPTDKIYILDGNGISVMSSFQRDLPYAGTAADQPWQSDSDLLSPYTQPMPDGSVPGVVVDEQQLYSSQPYGPQPETSGGSRPQSVTTGTGGLY</sequence>
<comment type="catalytic activity">
    <reaction evidence="25">
        <text>[GlcNAc-(1-&gt;4)-Mur2Ac(oyl-L-Ala-gamma-D-Glu-L-Lys-D-Ala-D-Ala)](n)-di-trans,octa-cis-undecaprenyl diphosphate + beta-D-GlcNAc-(1-&gt;4)-Mur2Ac(oyl-L-Ala-gamma-D-Glu-L-Lys-D-Ala-D-Ala)-di-trans,octa-cis-undecaprenyl diphosphate = [GlcNAc-(1-&gt;4)-Mur2Ac(oyl-L-Ala-gamma-D-Glu-L-Lys-D-Ala-D-Ala)](n+1)-di-trans,octa-cis-undecaprenyl diphosphate + di-trans,octa-cis-undecaprenyl diphosphate + H(+)</text>
        <dbReference type="Rhea" id="RHEA:23708"/>
        <dbReference type="Rhea" id="RHEA-COMP:9602"/>
        <dbReference type="Rhea" id="RHEA-COMP:9603"/>
        <dbReference type="ChEBI" id="CHEBI:15378"/>
        <dbReference type="ChEBI" id="CHEBI:58405"/>
        <dbReference type="ChEBI" id="CHEBI:60033"/>
        <dbReference type="ChEBI" id="CHEBI:78435"/>
        <dbReference type="EC" id="2.4.99.28"/>
    </reaction>
</comment>
<protein>
    <recommendedName>
        <fullName evidence="6">Penicillin-binding protein 1A</fullName>
        <ecNumber evidence="24">2.4.99.28</ecNumber>
        <ecNumber evidence="5">3.4.16.4</ecNumber>
    </recommendedName>
</protein>
<dbReference type="EC" id="2.4.99.28" evidence="24"/>
<dbReference type="Proteomes" id="UP000011932">
    <property type="component" value="Chromosome"/>
</dbReference>
<evidence type="ECO:0000256" key="14">
    <source>
        <dbReference type="ARBA" id="ARBA00022801"/>
    </source>
</evidence>
<dbReference type="GO" id="GO:0046677">
    <property type="term" value="P:response to antibiotic"/>
    <property type="evidence" value="ECO:0007669"/>
    <property type="project" value="UniProtKB-KW"/>
</dbReference>
<dbReference type="InterPro" id="IPR012338">
    <property type="entry name" value="Beta-lactam/transpept-like"/>
</dbReference>
<dbReference type="SUPFAM" id="SSF56601">
    <property type="entry name" value="beta-lactamase/transpeptidase-like"/>
    <property type="match status" value="1"/>
</dbReference>
<dbReference type="InterPro" id="IPR001460">
    <property type="entry name" value="PCN-bd_Tpept"/>
</dbReference>
<evidence type="ECO:0000256" key="10">
    <source>
        <dbReference type="ARBA" id="ARBA00022670"/>
    </source>
</evidence>
<keyword evidence="22" id="KW-0961">Cell wall biogenesis/degradation</keyword>
<comment type="pathway">
    <text evidence="26">Glycan biosynthesis.</text>
</comment>
<evidence type="ECO:0000256" key="20">
    <source>
        <dbReference type="ARBA" id="ARBA00023251"/>
    </source>
</evidence>
<evidence type="ECO:0000256" key="9">
    <source>
        <dbReference type="ARBA" id="ARBA00022645"/>
    </source>
</evidence>
<organism evidence="32 33">
    <name type="scientific">Micavibrio aeruginosavorus EPB</name>
    <dbReference type="NCBI Taxonomy" id="349215"/>
    <lineage>
        <taxon>Bacteria</taxon>
        <taxon>Pseudomonadati</taxon>
        <taxon>Bdellovibrionota</taxon>
        <taxon>Bdellovibrionia</taxon>
        <taxon>Bdellovibrionales</taxon>
        <taxon>Pseudobdellovibrionaceae</taxon>
        <taxon>Micavibrio</taxon>
    </lineage>
</organism>
<dbReference type="KEGG" id="man:A11S_2243"/>
<dbReference type="InterPro" id="IPR036950">
    <property type="entry name" value="PBP_transglycosylase"/>
</dbReference>
<comment type="catalytic activity">
    <reaction evidence="23">
        <text>Preferential cleavage: (Ac)2-L-Lys-D-Ala-|-D-Ala. Also transpeptidation of peptidyl-alanyl moieties that are N-acyl substituents of D-alanine.</text>
        <dbReference type="EC" id="3.4.16.4"/>
    </reaction>
</comment>
<dbReference type="GO" id="GO:0008360">
    <property type="term" value="P:regulation of cell shape"/>
    <property type="evidence" value="ECO:0007669"/>
    <property type="project" value="UniProtKB-KW"/>
</dbReference>
<evidence type="ECO:0000256" key="27">
    <source>
        <dbReference type="SAM" id="MobiDB-lite"/>
    </source>
</evidence>
<evidence type="ECO:0000313" key="32">
    <source>
        <dbReference type="EMBL" id="AGH99039.1"/>
    </source>
</evidence>
<dbReference type="SUPFAM" id="SSF53955">
    <property type="entry name" value="Lysozyme-like"/>
    <property type="match status" value="1"/>
</dbReference>
<dbReference type="Pfam" id="PF00905">
    <property type="entry name" value="Transpeptidase"/>
    <property type="match status" value="1"/>
</dbReference>
<dbReference type="Gene3D" id="1.10.3810.10">
    <property type="entry name" value="Biosynthetic peptidoglycan transglycosylase-like"/>
    <property type="match status" value="1"/>
</dbReference>
<dbReference type="HOGENOM" id="CLU_006354_2_4_5"/>
<evidence type="ECO:0000259" key="30">
    <source>
        <dbReference type="Pfam" id="PF00912"/>
    </source>
</evidence>
<keyword evidence="9" id="KW-0121">Carboxypeptidase</keyword>
<evidence type="ECO:0000256" key="28">
    <source>
        <dbReference type="SAM" id="Phobius"/>
    </source>
</evidence>
<keyword evidence="16" id="KW-0735">Signal-anchor</keyword>
<keyword evidence="13 28" id="KW-0812">Transmembrane</keyword>
<keyword evidence="11 32" id="KW-0328">Glycosyltransferase</keyword>
<comment type="subcellular location">
    <subcellularLocation>
        <location evidence="1">Cell inner membrane</location>
        <topology evidence="1">Single-pass type II membrane protein</topology>
    </subcellularLocation>
</comment>
<dbReference type="InterPro" id="IPR001264">
    <property type="entry name" value="Glyco_trans_51"/>
</dbReference>
<evidence type="ECO:0000256" key="3">
    <source>
        <dbReference type="ARBA" id="ARBA00007090"/>
    </source>
</evidence>
<evidence type="ECO:0000256" key="4">
    <source>
        <dbReference type="ARBA" id="ARBA00007739"/>
    </source>
</evidence>
<evidence type="ECO:0000313" key="33">
    <source>
        <dbReference type="Proteomes" id="UP000011932"/>
    </source>
</evidence>
<dbReference type="RefSeq" id="WP_015468550.1">
    <property type="nucleotide sequence ID" value="NC_020812.1"/>
</dbReference>
<evidence type="ECO:0000256" key="21">
    <source>
        <dbReference type="ARBA" id="ARBA00023268"/>
    </source>
</evidence>
<dbReference type="GO" id="GO:0005886">
    <property type="term" value="C:plasma membrane"/>
    <property type="evidence" value="ECO:0007669"/>
    <property type="project" value="UniProtKB-SubCell"/>
</dbReference>
<dbReference type="PANTHER" id="PTHR32282">
    <property type="entry name" value="BINDING PROTEIN TRANSPEPTIDASE, PUTATIVE-RELATED"/>
    <property type="match status" value="1"/>
</dbReference>
<evidence type="ECO:0000256" key="5">
    <source>
        <dbReference type="ARBA" id="ARBA00012448"/>
    </source>
</evidence>
<comment type="pathway">
    <text evidence="2">Cell wall biogenesis; peptidoglycan biosynthesis.</text>
</comment>
<evidence type="ECO:0000256" key="1">
    <source>
        <dbReference type="ARBA" id="ARBA00004249"/>
    </source>
</evidence>
<keyword evidence="8" id="KW-0997">Cell inner membrane</keyword>
<dbReference type="PANTHER" id="PTHR32282:SF27">
    <property type="entry name" value="PENICILLIN-BINDING PROTEIN 1A"/>
    <property type="match status" value="1"/>
</dbReference>
<feature type="domain" description="Glycosyl transferase family 51" evidence="30">
    <location>
        <begin position="59"/>
        <end position="233"/>
    </location>
</feature>
<feature type="compositionally biased region" description="Polar residues" evidence="27">
    <location>
        <begin position="805"/>
        <end position="817"/>
    </location>
</feature>
<evidence type="ECO:0000256" key="2">
    <source>
        <dbReference type="ARBA" id="ARBA00004752"/>
    </source>
</evidence>
<proteinExistence type="inferred from homology"/>
<evidence type="ECO:0000256" key="6">
    <source>
        <dbReference type="ARBA" id="ARBA00018638"/>
    </source>
</evidence>
<dbReference type="Gene3D" id="3.40.710.10">
    <property type="entry name" value="DD-peptidase/beta-lactamase superfamily"/>
    <property type="match status" value="2"/>
</dbReference>
<keyword evidence="19 28" id="KW-0472">Membrane</keyword>
<feature type="compositionally biased region" description="Polar residues" evidence="27">
    <location>
        <begin position="834"/>
        <end position="858"/>
    </location>
</feature>
<evidence type="ECO:0000259" key="31">
    <source>
        <dbReference type="Pfam" id="PF17092"/>
    </source>
</evidence>
<evidence type="ECO:0000256" key="24">
    <source>
        <dbReference type="ARBA" id="ARBA00044770"/>
    </source>
</evidence>
<keyword evidence="18 28" id="KW-1133">Transmembrane helix</keyword>
<feature type="region of interest" description="Disordered" evidence="27">
    <location>
        <begin position="800"/>
        <end position="864"/>
    </location>
</feature>
<reference evidence="32 33" key="1">
    <citation type="journal article" date="2013" name="ISME J.">
        <title>By their genes ye shall know them: genomic signatures of predatory bacteria.</title>
        <authorList>
            <person name="Pasternak Z."/>
            <person name="Pietrokovski S."/>
            <person name="Rotem O."/>
            <person name="Gophna U."/>
            <person name="Lurie-Weinberger M.N."/>
            <person name="Jurkevitch E."/>
        </authorList>
    </citation>
    <scope>NUCLEOTIDE SEQUENCE [LARGE SCALE GENOMIC DNA]</scope>
    <source>
        <strain evidence="32">EPB</strain>
    </source>
</reference>
<keyword evidence="7" id="KW-1003">Cell membrane</keyword>
<evidence type="ECO:0000256" key="13">
    <source>
        <dbReference type="ARBA" id="ARBA00022692"/>
    </source>
</evidence>
<evidence type="ECO:0000256" key="26">
    <source>
        <dbReference type="ARBA" id="ARBA00060592"/>
    </source>
</evidence>
<keyword evidence="17" id="KW-0573">Peptidoglycan synthesis</keyword>
<dbReference type="OrthoDB" id="9766909at2"/>
<dbReference type="EMBL" id="CP003538">
    <property type="protein sequence ID" value="AGH99039.1"/>
    <property type="molecule type" value="Genomic_DNA"/>
</dbReference>
<dbReference type="NCBIfam" id="TIGR02074">
    <property type="entry name" value="PBP_1a_fam"/>
    <property type="match status" value="1"/>
</dbReference>
<dbReference type="GO" id="GO:0009002">
    <property type="term" value="F:serine-type D-Ala-D-Ala carboxypeptidase activity"/>
    <property type="evidence" value="ECO:0007669"/>
    <property type="project" value="UniProtKB-EC"/>
</dbReference>
<evidence type="ECO:0000256" key="18">
    <source>
        <dbReference type="ARBA" id="ARBA00022989"/>
    </source>
</evidence>
<dbReference type="STRING" id="349215.A11S_2243"/>
<dbReference type="PATRIC" id="fig|349215.9.peg.2175"/>
<name>M4W0T8_9BACT</name>
<keyword evidence="21" id="KW-0511">Multifunctional enzyme</keyword>
<evidence type="ECO:0000256" key="7">
    <source>
        <dbReference type="ARBA" id="ARBA00022475"/>
    </source>
</evidence>
<evidence type="ECO:0000259" key="29">
    <source>
        <dbReference type="Pfam" id="PF00905"/>
    </source>
</evidence>
<evidence type="ECO:0000256" key="17">
    <source>
        <dbReference type="ARBA" id="ARBA00022984"/>
    </source>
</evidence>
<evidence type="ECO:0000256" key="19">
    <source>
        <dbReference type="ARBA" id="ARBA00023136"/>
    </source>
</evidence>
<comment type="similarity">
    <text evidence="3">In the C-terminal section; belongs to the transpeptidase family.</text>
</comment>
<dbReference type="AlphaFoldDB" id="M4W0T8"/>
<dbReference type="Pfam" id="PF17092">
    <property type="entry name" value="PCB_OB"/>
    <property type="match status" value="1"/>
</dbReference>
<feature type="domain" description="Penicillin-binding protein transpeptidase" evidence="29">
    <location>
        <begin position="431"/>
        <end position="725"/>
    </location>
</feature>
<evidence type="ECO:0000256" key="25">
    <source>
        <dbReference type="ARBA" id="ARBA00049902"/>
    </source>
</evidence>
<dbReference type="EC" id="3.4.16.4" evidence="5"/>
<dbReference type="GO" id="GO:0009252">
    <property type="term" value="P:peptidoglycan biosynthetic process"/>
    <property type="evidence" value="ECO:0007669"/>
    <property type="project" value="UniProtKB-UniPathway"/>
</dbReference>
<keyword evidence="14 32" id="KW-0378">Hydrolase</keyword>
<dbReference type="GO" id="GO:0008955">
    <property type="term" value="F:peptidoglycan glycosyltransferase activity"/>
    <property type="evidence" value="ECO:0007669"/>
    <property type="project" value="UniProtKB-EC"/>
</dbReference>
<evidence type="ECO:0000256" key="23">
    <source>
        <dbReference type="ARBA" id="ARBA00034000"/>
    </source>
</evidence>
<keyword evidence="15" id="KW-0133">Cell shape</keyword>
<dbReference type="UniPathway" id="UPA00219"/>
<dbReference type="InterPro" id="IPR031376">
    <property type="entry name" value="PCB_OB"/>
</dbReference>
<evidence type="ECO:0000256" key="12">
    <source>
        <dbReference type="ARBA" id="ARBA00022679"/>
    </source>
</evidence>
<evidence type="ECO:0000256" key="22">
    <source>
        <dbReference type="ARBA" id="ARBA00023316"/>
    </source>
</evidence>
<dbReference type="FunFam" id="1.10.3810.10:FF:000003">
    <property type="entry name" value="Penicillin-binding protein 1a"/>
    <property type="match status" value="1"/>
</dbReference>